<dbReference type="EMBL" id="STFG01000011">
    <property type="protein sequence ID" value="THU00304.1"/>
    <property type="molecule type" value="Genomic_DNA"/>
</dbReference>
<feature type="transmembrane region" description="Helical" evidence="1">
    <location>
        <begin position="55"/>
        <end position="74"/>
    </location>
</feature>
<evidence type="ECO:0000313" key="2">
    <source>
        <dbReference type="EMBL" id="THU00304.1"/>
    </source>
</evidence>
<reference evidence="2 3" key="1">
    <citation type="journal article" date="2015" name="Antonie Van Leeuwenhoek">
        <title>Lampropedia puyangensis sp. nov., isolated from symptomatic bark of Populus ? euramericana canker and emended description of Lampropedia hyalina (Ehrenberg 1832) Lee et al. 2004.</title>
        <authorList>
            <person name="Li Y."/>
            <person name="Wang T."/>
            <person name="Piao C.G."/>
            <person name="Wang L.F."/>
            <person name="Tian G.Z."/>
            <person name="Zhu T.H."/>
            <person name="Guo M.W."/>
        </authorList>
    </citation>
    <scope>NUCLEOTIDE SEQUENCE [LARGE SCALE GENOMIC DNA]</scope>
    <source>
        <strain evidence="2 3">2-bin</strain>
    </source>
</reference>
<keyword evidence="3" id="KW-1185">Reference proteome</keyword>
<evidence type="ECO:0000313" key="3">
    <source>
        <dbReference type="Proteomes" id="UP000308917"/>
    </source>
</evidence>
<comment type="caution">
    <text evidence="2">The sequence shown here is derived from an EMBL/GenBank/DDBJ whole genome shotgun (WGS) entry which is preliminary data.</text>
</comment>
<dbReference type="Proteomes" id="UP000308917">
    <property type="component" value="Unassembled WGS sequence"/>
</dbReference>
<evidence type="ECO:0000256" key="1">
    <source>
        <dbReference type="SAM" id="Phobius"/>
    </source>
</evidence>
<gene>
    <name evidence="2" type="ORF">E9531_11100</name>
</gene>
<name>A0A4S8F2J0_9BURK</name>
<sequence>MIHNNGPHRLHGVKIQGGHFHAYSLAIGTFLQAKRKGTILPRKMRAMFYMLFKSLHIFVAIAWLLGLLVCGVLLRTRDMSAPAEQQYIFNSRIALIARNICLWWVMPVMTLALIAGIYMTVVAGWWHMHWVFIKLSCAALLVVLAIFQARTARLWQQNPMVLPPSWLGLGIPLTLVLGIALLYLAFSKPI</sequence>
<evidence type="ECO:0008006" key="4">
    <source>
        <dbReference type="Google" id="ProtNLM"/>
    </source>
</evidence>
<dbReference type="AlphaFoldDB" id="A0A4S8F2J0"/>
<organism evidence="2 3">
    <name type="scientific">Lampropedia puyangensis</name>
    <dbReference type="NCBI Taxonomy" id="1330072"/>
    <lineage>
        <taxon>Bacteria</taxon>
        <taxon>Pseudomonadati</taxon>
        <taxon>Pseudomonadota</taxon>
        <taxon>Betaproteobacteria</taxon>
        <taxon>Burkholderiales</taxon>
        <taxon>Comamonadaceae</taxon>
        <taxon>Lampropedia</taxon>
    </lineage>
</organism>
<feature type="transmembrane region" description="Helical" evidence="1">
    <location>
        <begin position="127"/>
        <end position="147"/>
    </location>
</feature>
<feature type="transmembrane region" description="Helical" evidence="1">
    <location>
        <begin position="167"/>
        <end position="186"/>
    </location>
</feature>
<proteinExistence type="predicted"/>
<keyword evidence="1" id="KW-1133">Transmembrane helix</keyword>
<keyword evidence="1" id="KW-0812">Transmembrane</keyword>
<protein>
    <recommendedName>
        <fullName evidence="4">Protoporphyrinogen IX oxidase</fullName>
    </recommendedName>
</protein>
<feature type="transmembrane region" description="Helical" evidence="1">
    <location>
        <begin position="95"/>
        <end position="121"/>
    </location>
</feature>
<accession>A0A4S8F2J0</accession>
<keyword evidence="1" id="KW-0472">Membrane</keyword>